<feature type="region of interest" description="Disordered" evidence="1">
    <location>
        <begin position="1"/>
        <end position="80"/>
    </location>
</feature>
<dbReference type="Proteomes" id="UP000054279">
    <property type="component" value="Unassembled WGS sequence"/>
</dbReference>
<evidence type="ECO:0000313" key="2">
    <source>
        <dbReference type="EMBL" id="KIJ40724.1"/>
    </source>
</evidence>
<dbReference type="OrthoDB" id="2122982at2759"/>
<name>A0A0C9V0X2_SPHS4</name>
<sequence>MKTTRRLSRLFKSRRKNSHEESTDEEKQVLSQEALSSPQAPTSSSYSGREKSDSRDIHGNATTQNTQNGHSTSTKPENQGGFVETWDIVMKGPILPSKGQQRLDGIEDFVTENGRQGVSALDQVKTITNAVGGIDVVQEGINHFLEGSAVLMGALDEVAKLHPFVSVAVLAFKTVWSMEMKRRQNNGRVRALYATMKEMMTVLVQLKDIKDLQDLGLNGEVIKGRMQELSNTTAQDIKDCANECDIYSKKKLVVKVVGGAIWEGRLQKYFTTFSQRQSDFEFALSIHTARTVDETNTVVKGLKETSKLVNEKMDRLLQIFQNFVPPEQQELARYIETKGGIQALQENDEVLKQVYQYEKKIAPVETSLAPAASDILSSGGSRKSRVPQETTLDDLREDLLTSPDDAIIKNKAIFEKKFNIHSRQLIAEFNHTVAREGDRIIKALTSGPYDRIIDPDIYTVWKEMGWHGSVKARQFVVALRDYFTDKWAKPMKEGDPRREDEWALVYLDTSKVQPISEAFDDDASGFVTISEVNAFRMSRPDGWSLLHWIAYWAAGWQLTLLDYSAKINTLLSKMFAIVPRIDQRNRNEVIKYLGYVYQPVACITHSVNNVDSDPSLYVRFQSYVDSEEKRIRENLEDINYDIDGVETVPLVTGPGRIGKYIMPLLYLLLERHFEIFRVAQSKKLHHDELWDAVDTIFRVLDVFYSRMKMLQNVFIQQKLNEKEHFKVFAHGLFEYSYDQSRFFAVAREMDPGDLLYNENLESKELDPKKICNYPLDENYFNIAEYEEEVVPSPVENLAAATGFSILESILGTWNGLLYYDEGGKSSVFSIALSTVEADEKNGTLHFRGSGLSSRGRHCTTKGSCHMGEASHLVIFEAKRVFRTRYPTQYWAGEYDLRKGTISGEVFLKQDPNMPPMCTFFLSRSPRKYLRYRPTAKQLEKDKARSLWDFAISAIRAEIHQKFSFRSFLRERREEKERYIDLKLRKEYNKPLSLEERREIFDIENNISPADIRFYNSQVRARMNLGTYHGSYSCDVCDSLIVGTRIICLDCTSKEPFKTVNLCEEAGCLDVSLFREDLSRPHDATHDLLKVRYPLFTREQGKRQRLAKQALARSRDIMHEYESSLKERAMPTPGDECALTNVPTCILCHKTVMQPCWFCTHCEDDVFICMSCDHQNEVAFANYHGHHDYHIHDLVRCQKAREDDELPVEERLANLEEKFTTKFTTQEAAIKDLQEAVRERLGRVEEMIQLMLTSQGLGNGTSHDNPGPKRGRI</sequence>
<feature type="compositionally biased region" description="Polar residues" evidence="1">
    <location>
        <begin position="60"/>
        <end position="77"/>
    </location>
</feature>
<dbReference type="SUPFAM" id="SSF57850">
    <property type="entry name" value="RING/U-box"/>
    <property type="match status" value="1"/>
</dbReference>
<feature type="compositionally biased region" description="Basic residues" evidence="1">
    <location>
        <begin position="1"/>
        <end position="17"/>
    </location>
</feature>
<dbReference type="InterPro" id="IPR018247">
    <property type="entry name" value="EF_Hand_1_Ca_BS"/>
</dbReference>
<evidence type="ECO:0000313" key="3">
    <source>
        <dbReference type="Proteomes" id="UP000054279"/>
    </source>
</evidence>
<accession>A0A0C9V0X2</accession>
<dbReference type="AlphaFoldDB" id="A0A0C9V0X2"/>
<gene>
    <name evidence="2" type="ORF">M422DRAFT_256420</name>
</gene>
<dbReference type="HOGENOM" id="CLU_004050_0_0_1"/>
<evidence type="ECO:0000256" key="1">
    <source>
        <dbReference type="SAM" id="MobiDB-lite"/>
    </source>
</evidence>
<reference evidence="2 3" key="1">
    <citation type="submission" date="2014-06" db="EMBL/GenBank/DDBJ databases">
        <title>Evolutionary Origins and Diversification of the Mycorrhizal Mutualists.</title>
        <authorList>
            <consortium name="DOE Joint Genome Institute"/>
            <consortium name="Mycorrhizal Genomics Consortium"/>
            <person name="Kohler A."/>
            <person name="Kuo A."/>
            <person name="Nagy L.G."/>
            <person name="Floudas D."/>
            <person name="Copeland A."/>
            <person name="Barry K.W."/>
            <person name="Cichocki N."/>
            <person name="Veneault-Fourrey C."/>
            <person name="LaButti K."/>
            <person name="Lindquist E.A."/>
            <person name="Lipzen A."/>
            <person name="Lundell T."/>
            <person name="Morin E."/>
            <person name="Murat C."/>
            <person name="Riley R."/>
            <person name="Ohm R."/>
            <person name="Sun H."/>
            <person name="Tunlid A."/>
            <person name="Henrissat B."/>
            <person name="Grigoriev I.V."/>
            <person name="Hibbett D.S."/>
            <person name="Martin F."/>
        </authorList>
    </citation>
    <scope>NUCLEOTIDE SEQUENCE [LARGE SCALE GENOMIC DNA]</scope>
    <source>
        <strain evidence="2 3">SS14</strain>
    </source>
</reference>
<protein>
    <recommendedName>
        <fullName evidence="4">Vacuolar protein sorting-associated protein 13 second N-terminal domain-containing protein</fullName>
    </recommendedName>
</protein>
<dbReference type="PROSITE" id="PS00018">
    <property type="entry name" value="EF_HAND_1"/>
    <property type="match status" value="1"/>
</dbReference>
<organism evidence="2 3">
    <name type="scientific">Sphaerobolus stellatus (strain SS14)</name>
    <dbReference type="NCBI Taxonomy" id="990650"/>
    <lineage>
        <taxon>Eukaryota</taxon>
        <taxon>Fungi</taxon>
        <taxon>Dikarya</taxon>
        <taxon>Basidiomycota</taxon>
        <taxon>Agaricomycotina</taxon>
        <taxon>Agaricomycetes</taxon>
        <taxon>Phallomycetidae</taxon>
        <taxon>Geastrales</taxon>
        <taxon>Sphaerobolaceae</taxon>
        <taxon>Sphaerobolus</taxon>
    </lineage>
</organism>
<proteinExistence type="predicted"/>
<feature type="compositionally biased region" description="Basic and acidic residues" evidence="1">
    <location>
        <begin position="48"/>
        <end position="58"/>
    </location>
</feature>
<evidence type="ECO:0008006" key="4">
    <source>
        <dbReference type="Google" id="ProtNLM"/>
    </source>
</evidence>
<feature type="compositionally biased region" description="Polar residues" evidence="1">
    <location>
        <begin position="1253"/>
        <end position="1263"/>
    </location>
</feature>
<keyword evidence="3" id="KW-1185">Reference proteome</keyword>
<dbReference type="EMBL" id="KN837142">
    <property type="protein sequence ID" value="KIJ40724.1"/>
    <property type="molecule type" value="Genomic_DNA"/>
</dbReference>
<feature type="region of interest" description="Disordered" evidence="1">
    <location>
        <begin position="1253"/>
        <end position="1272"/>
    </location>
</feature>
<feature type="compositionally biased region" description="Low complexity" evidence="1">
    <location>
        <begin position="36"/>
        <end position="47"/>
    </location>
</feature>
<feature type="compositionally biased region" description="Basic and acidic residues" evidence="1">
    <location>
        <begin position="18"/>
        <end position="28"/>
    </location>
</feature>